<dbReference type="NCBIfam" id="NF003814">
    <property type="entry name" value="PRK05406.1-3"/>
    <property type="match status" value="1"/>
</dbReference>
<name>A0ABV7FQE3_9ALTE</name>
<dbReference type="EC" id="3.5.2.9" evidence="1"/>
<dbReference type="RefSeq" id="WP_376919707.1">
    <property type="nucleotide sequence ID" value="NZ_JBHRSW010000014.1"/>
</dbReference>
<dbReference type="CDD" id="cd10787">
    <property type="entry name" value="LamB_YcsF_like"/>
    <property type="match status" value="1"/>
</dbReference>
<gene>
    <name evidence="1" type="ORF">ACFOHL_08035</name>
</gene>
<keyword evidence="2" id="KW-1185">Reference proteome</keyword>
<dbReference type="Pfam" id="PF03746">
    <property type="entry name" value="LamB_YcsF"/>
    <property type="match status" value="1"/>
</dbReference>
<dbReference type="Gene3D" id="3.20.20.370">
    <property type="entry name" value="Glycoside hydrolase/deacetylase"/>
    <property type="match status" value="1"/>
</dbReference>
<protein>
    <submittedName>
        <fullName evidence="1">5-oxoprolinase subunit PxpA</fullName>
        <ecNumber evidence="1">3.5.2.9</ecNumber>
    </submittedName>
</protein>
<organism evidence="1 2">
    <name type="scientific">Agaribacter flavus</name>
    <dbReference type="NCBI Taxonomy" id="1902781"/>
    <lineage>
        <taxon>Bacteria</taxon>
        <taxon>Pseudomonadati</taxon>
        <taxon>Pseudomonadota</taxon>
        <taxon>Gammaproteobacteria</taxon>
        <taxon>Alteromonadales</taxon>
        <taxon>Alteromonadaceae</taxon>
        <taxon>Agaribacter</taxon>
    </lineage>
</organism>
<accession>A0ABV7FQE3</accession>
<dbReference type="NCBIfam" id="NF003816">
    <property type="entry name" value="PRK05406.1-5"/>
    <property type="match status" value="1"/>
</dbReference>
<dbReference type="EMBL" id="JBHRSW010000014">
    <property type="protein sequence ID" value="MFC3121569.1"/>
    <property type="molecule type" value="Genomic_DNA"/>
</dbReference>
<evidence type="ECO:0000313" key="1">
    <source>
        <dbReference type="EMBL" id="MFC3121569.1"/>
    </source>
</evidence>
<dbReference type="PANTHER" id="PTHR30292">
    <property type="entry name" value="UNCHARACTERIZED PROTEIN YBGL-RELATED"/>
    <property type="match status" value="1"/>
</dbReference>
<dbReference type="PANTHER" id="PTHR30292:SF0">
    <property type="entry name" value="5-OXOPROLINASE SUBUNIT A"/>
    <property type="match status" value="1"/>
</dbReference>
<dbReference type="GO" id="GO:0017168">
    <property type="term" value="F:5-oxoprolinase (ATP-hydrolyzing) activity"/>
    <property type="evidence" value="ECO:0007669"/>
    <property type="project" value="UniProtKB-EC"/>
</dbReference>
<comment type="caution">
    <text evidence="1">The sequence shown here is derived from an EMBL/GenBank/DDBJ whole genome shotgun (WGS) entry which is preliminary data.</text>
</comment>
<dbReference type="InterPro" id="IPR005501">
    <property type="entry name" value="LamB/YcsF/PxpA-like"/>
</dbReference>
<reference evidence="2" key="1">
    <citation type="journal article" date="2019" name="Int. J. Syst. Evol. Microbiol.">
        <title>The Global Catalogue of Microorganisms (GCM) 10K type strain sequencing project: providing services to taxonomists for standard genome sequencing and annotation.</title>
        <authorList>
            <consortium name="The Broad Institute Genomics Platform"/>
            <consortium name="The Broad Institute Genome Sequencing Center for Infectious Disease"/>
            <person name="Wu L."/>
            <person name="Ma J."/>
        </authorList>
    </citation>
    <scope>NUCLEOTIDE SEQUENCE [LARGE SCALE GENOMIC DNA]</scope>
    <source>
        <strain evidence="2">KCTC 52473</strain>
    </source>
</reference>
<proteinExistence type="predicted"/>
<evidence type="ECO:0000313" key="2">
    <source>
        <dbReference type="Proteomes" id="UP001595478"/>
    </source>
</evidence>
<dbReference type="Proteomes" id="UP001595478">
    <property type="component" value="Unassembled WGS sequence"/>
</dbReference>
<dbReference type="InterPro" id="IPR011330">
    <property type="entry name" value="Glyco_hydro/deAcase_b/a-brl"/>
</dbReference>
<keyword evidence="1" id="KW-0378">Hydrolase</keyword>
<sequence>MKLNADLGESFGHWQQMADAEVMPYIDQANLACGYHAGDARTMQMSLALAKNHGVEIGAHPSYPDLQGFGRRSMRIPQDELMAMIHAQIATLEGMAKCQGLVLNYVKPHGALYNDMMRDIEIFEDLAFAVSQYHKLYPLMIQALADNSLQQTIASKYGIGLMYEAFADRQYKADGSLLSRQQKGAVLDADASVLQAKTLIEKGIVVSDIGTPIPLQADSICVHGDNPQALNAVKEIRVLIDSQAR</sequence>
<dbReference type="SUPFAM" id="SSF88713">
    <property type="entry name" value="Glycoside hydrolase/deacetylase"/>
    <property type="match status" value="1"/>
</dbReference>